<evidence type="ECO:0000313" key="3">
    <source>
        <dbReference type="EMBL" id="HGT71071.1"/>
    </source>
</evidence>
<dbReference type="EMBL" id="DSYQ01000009">
    <property type="protein sequence ID" value="HGT71071.1"/>
    <property type="molecule type" value="Genomic_DNA"/>
</dbReference>
<name>A0A7C4M1V9_UNCC3</name>
<keyword evidence="1" id="KW-0175">Coiled coil</keyword>
<gene>
    <name evidence="3" type="ORF">ENT43_02300</name>
</gene>
<dbReference type="Pfam" id="PF10543">
    <property type="entry name" value="ORF6N"/>
    <property type="match status" value="1"/>
</dbReference>
<proteinExistence type="predicted"/>
<feature type="coiled-coil region" evidence="1">
    <location>
        <begin position="120"/>
        <end position="147"/>
    </location>
</feature>
<sequence length="171" mass="20028">MPPENTLIPFKRIINKIHIIRGLKVMLDSDLAELYGVKSIVLRQAVKRNIKRFPDDFMFQLYKHEAEMMVSQNVIPSMKYFGGHLPYVFTEQGVAMLSSVLNSYRAIEVNIQIIRTFAKLRKLLATHKDLQDKINEMEAKYDQKLKEIFDVLRQLLIQEEKPKEALGFRCD</sequence>
<accession>A0A7C4M1V9</accession>
<dbReference type="AlphaFoldDB" id="A0A7C4M1V9"/>
<comment type="caution">
    <text evidence="3">The sequence shown here is derived from an EMBL/GenBank/DDBJ whole genome shotgun (WGS) entry which is preliminary data.</text>
</comment>
<protein>
    <submittedName>
        <fullName evidence="3">ORF6N domain-containing protein</fullName>
    </submittedName>
</protein>
<evidence type="ECO:0000259" key="2">
    <source>
        <dbReference type="Pfam" id="PF10543"/>
    </source>
</evidence>
<feature type="domain" description="KilA-N DNA-binding" evidence="2">
    <location>
        <begin position="15"/>
        <end position="100"/>
    </location>
</feature>
<evidence type="ECO:0000256" key="1">
    <source>
        <dbReference type="SAM" id="Coils"/>
    </source>
</evidence>
<reference evidence="3" key="1">
    <citation type="journal article" date="2020" name="mSystems">
        <title>Genome- and Community-Level Interaction Insights into Carbon Utilization and Element Cycling Functions of Hydrothermarchaeota in Hydrothermal Sediment.</title>
        <authorList>
            <person name="Zhou Z."/>
            <person name="Liu Y."/>
            <person name="Xu W."/>
            <person name="Pan J."/>
            <person name="Luo Z.H."/>
            <person name="Li M."/>
        </authorList>
    </citation>
    <scope>NUCLEOTIDE SEQUENCE [LARGE SCALE GENOMIC DNA]</scope>
    <source>
        <strain evidence="3">SpSt-579</strain>
    </source>
</reference>
<dbReference type="InterPro" id="IPR018873">
    <property type="entry name" value="KilA-N_DNA-bd_domain"/>
</dbReference>
<organism evidence="3">
    <name type="scientific">candidate division CPR3 bacterium</name>
    <dbReference type="NCBI Taxonomy" id="2268181"/>
    <lineage>
        <taxon>Bacteria</taxon>
        <taxon>Bacteria division CPR3</taxon>
    </lineage>
</organism>